<dbReference type="Gene3D" id="1.10.760.10">
    <property type="entry name" value="Cytochrome c-like domain"/>
    <property type="match status" value="1"/>
</dbReference>
<dbReference type="AlphaFoldDB" id="A0A381P3U7"/>
<evidence type="ECO:0000256" key="3">
    <source>
        <dbReference type="ARBA" id="ARBA00023004"/>
    </source>
</evidence>
<gene>
    <name evidence="5" type="ORF">METZ01_LOCUS14469</name>
</gene>
<dbReference type="SUPFAM" id="SSF46626">
    <property type="entry name" value="Cytochrome c"/>
    <property type="match status" value="1"/>
</dbReference>
<dbReference type="InterPro" id="IPR009056">
    <property type="entry name" value="Cyt_c-like_dom"/>
</dbReference>
<keyword evidence="1" id="KW-0349">Heme</keyword>
<dbReference type="EMBL" id="UINC01000815">
    <property type="protein sequence ID" value="SUZ61615.1"/>
    <property type="molecule type" value="Genomic_DNA"/>
</dbReference>
<reference evidence="5" key="1">
    <citation type="submission" date="2018-05" db="EMBL/GenBank/DDBJ databases">
        <authorList>
            <person name="Lanie J.A."/>
            <person name="Ng W.-L."/>
            <person name="Kazmierczak K.M."/>
            <person name="Andrzejewski T.M."/>
            <person name="Davidsen T.M."/>
            <person name="Wayne K.J."/>
            <person name="Tettelin H."/>
            <person name="Glass J.I."/>
            <person name="Rusch D."/>
            <person name="Podicherti R."/>
            <person name="Tsui H.-C.T."/>
            <person name="Winkler M.E."/>
        </authorList>
    </citation>
    <scope>NUCLEOTIDE SEQUENCE</scope>
</reference>
<dbReference type="PROSITE" id="PS51257">
    <property type="entry name" value="PROKAR_LIPOPROTEIN"/>
    <property type="match status" value="1"/>
</dbReference>
<dbReference type="Pfam" id="PF13442">
    <property type="entry name" value="Cytochrome_CBB3"/>
    <property type="match status" value="1"/>
</dbReference>
<evidence type="ECO:0000256" key="2">
    <source>
        <dbReference type="ARBA" id="ARBA00022723"/>
    </source>
</evidence>
<dbReference type="GO" id="GO:0046872">
    <property type="term" value="F:metal ion binding"/>
    <property type="evidence" value="ECO:0007669"/>
    <property type="project" value="UniProtKB-KW"/>
</dbReference>
<keyword evidence="2" id="KW-0479">Metal-binding</keyword>
<dbReference type="GO" id="GO:0009055">
    <property type="term" value="F:electron transfer activity"/>
    <property type="evidence" value="ECO:0007669"/>
    <property type="project" value="InterPro"/>
</dbReference>
<protein>
    <recommendedName>
        <fullName evidence="4">Cytochrome c domain-containing protein</fullName>
    </recommendedName>
</protein>
<sequence>MKFLPSVVALLTLQGCAGPDPTNEYLEDPEALARGEAVFVGTCSGYCHVVGTAVGDVPDLFDCVWVHGTSNQDIYNTISNGVPGSRMIGFAGRLPDGDEDIWKIIVYLKSEASGC</sequence>
<evidence type="ECO:0000259" key="4">
    <source>
        <dbReference type="Pfam" id="PF13442"/>
    </source>
</evidence>
<evidence type="ECO:0000256" key="1">
    <source>
        <dbReference type="ARBA" id="ARBA00022617"/>
    </source>
</evidence>
<evidence type="ECO:0000313" key="5">
    <source>
        <dbReference type="EMBL" id="SUZ61615.1"/>
    </source>
</evidence>
<accession>A0A381P3U7</accession>
<dbReference type="InterPro" id="IPR036909">
    <property type="entry name" value="Cyt_c-like_dom_sf"/>
</dbReference>
<organism evidence="5">
    <name type="scientific">marine metagenome</name>
    <dbReference type="NCBI Taxonomy" id="408172"/>
    <lineage>
        <taxon>unclassified sequences</taxon>
        <taxon>metagenomes</taxon>
        <taxon>ecological metagenomes</taxon>
    </lineage>
</organism>
<name>A0A381P3U7_9ZZZZ</name>
<keyword evidence="3" id="KW-0408">Iron</keyword>
<dbReference type="GO" id="GO:0020037">
    <property type="term" value="F:heme binding"/>
    <property type="evidence" value="ECO:0007669"/>
    <property type="project" value="InterPro"/>
</dbReference>
<feature type="domain" description="Cytochrome c" evidence="4">
    <location>
        <begin position="31"/>
        <end position="108"/>
    </location>
</feature>
<proteinExistence type="predicted"/>